<gene>
    <name evidence="3" type="ORF">ACHAWU_005692</name>
</gene>
<feature type="compositionally biased region" description="Basic residues" evidence="1">
    <location>
        <begin position="942"/>
        <end position="953"/>
    </location>
</feature>
<feature type="region of interest" description="Disordered" evidence="1">
    <location>
        <begin position="917"/>
        <end position="1003"/>
    </location>
</feature>
<proteinExistence type="predicted"/>
<feature type="compositionally biased region" description="Low complexity" evidence="1">
    <location>
        <begin position="120"/>
        <end position="132"/>
    </location>
</feature>
<accession>A0ABD3MQM9</accession>
<feature type="transmembrane region" description="Helical" evidence="2">
    <location>
        <begin position="843"/>
        <end position="866"/>
    </location>
</feature>
<evidence type="ECO:0000256" key="2">
    <source>
        <dbReference type="SAM" id="Phobius"/>
    </source>
</evidence>
<keyword evidence="4" id="KW-1185">Reference proteome</keyword>
<feature type="compositionally biased region" description="Basic and acidic residues" evidence="1">
    <location>
        <begin position="993"/>
        <end position="1003"/>
    </location>
</feature>
<evidence type="ECO:0000256" key="1">
    <source>
        <dbReference type="SAM" id="MobiDB-lite"/>
    </source>
</evidence>
<keyword evidence="2" id="KW-1133">Transmembrane helix</keyword>
<comment type="caution">
    <text evidence="3">The sequence shown here is derived from an EMBL/GenBank/DDBJ whole genome shotgun (WGS) entry which is preliminary data.</text>
</comment>
<feature type="region of interest" description="Disordered" evidence="1">
    <location>
        <begin position="45"/>
        <end position="146"/>
    </location>
</feature>
<reference evidence="3 4" key="1">
    <citation type="submission" date="2024-10" db="EMBL/GenBank/DDBJ databases">
        <title>Updated reference genomes for cyclostephanoid diatoms.</title>
        <authorList>
            <person name="Roberts W.R."/>
            <person name="Alverson A.J."/>
        </authorList>
    </citation>
    <scope>NUCLEOTIDE SEQUENCE [LARGE SCALE GENOMIC DNA]</scope>
    <source>
        <strain evidence="3 4">AJA232-27</strain>
    </source>
</reference>
<feature type="compositionally biased region" description="Basic and acidic residues" evidence="1">
    <location>
        <begin position="85"/>
        <end position="106"/>
    </location>
</feature>
<organism evidence="3 4">
    <name type="scientific">Discostella pseudostelligera</name>
    <dbReference type="NCBI Taxonomy" id="259834"/>
    <lineage>
        <taxon>Eukaryota</taxon>
        <taxon>Sar</taxon>
        <taxon>Stramenopiles</taxon>
        <taxon>Ochrophyta</taxon>
        <taxon>Bacillariophyta</taxon>
        <taxon>Coscinodiscophyceae</taxon>
        <taxon>Thalassiosirophycidae</taxon>
        <taxon>Stephanodiscales</taxon>
        <taxon>Stephanodiscaceae</taxon>
        <taxon>Discostella</taxon>
    </lineage>
</organism>
<dbReference type="AlphaFoldDB" id="A0ABD3MQM9"/>
<dbReference type="Proteomes" id="UP001530293">
    <property type="component" value="Unassembled WGS sequence"/>
</dbReference>
<dbReference type="EMBL" id="JALLBG020000087">
    <property type="protein sequence ID" value="KAL3766300.1"/>
    <property type="molecule type" value="Genomic_DNA"/>
</dbReference>
<evidence type="ECO:0000313" key="4">
    <source>
        <dbReference type="Proteomes" id="UP001530293"/>
    </source>
</evidence>
<name>A0ABD3MQM9_9STRA</name>
<feature type="compositionally biased region" description="Basic residues" evidence="1">
    <location>
        <begin position="977"/>
        <end position="987"/>
    </location>
</feature>
<sequence>MPSSSANRRAVASSRAAHAVGLVALLSSSSTSSIVAVAKLADRGRLQTARKQRNTSSDSERRKASSIVTTNNKDNKLSNPIVVEPTEHRVHSNGDTRQLDSVKENGNKGSIRGAKEGDISSTSQRQQQQIQSNVTMLSKSPDHPFHERQLSSQLTGCCTTYAAYSATDMCSLYGEDCESGDTPSHDSGDESCEQVGLSFIGISFSVNTVLGNPYSYQVCDQFPMENIIDRSYEYVMSMDEDGWLVGGGYKSFDYSGKMPYIDSSHTELLRIGSIDPELGGTSIEQVYDAMNSLSFPPFSVFPEYVKGGGKHHSNDGGQDKSVPSGDVTLIVSVVDTYEDGESYSSYDEFLDDLFSAMDAVGGGPCMDDHDTNPHVSMARGVKFKSSYHQQKYFYKANLEVAVWQAMYPKGVVIGSNGYASFPPDSGSKNNMYIGYGNLYFFFDRANITKAFTPNRGLTSAEKYYATMYSSGKSEQYYKTTTTIGFNYNKGSGSKDNKNNQEYYEHNPYGWSATMAKHDMTDGWDLPPSCDQEGETFFGIPLSQKSDSKLLTTNSFQDQFDFEYLVDRNFTYVRKFGTNHGWLVGEQIGNGAGSIVDKDTAHIPIFYTGTTNPAMGGMSLENLIKIGKKINFGTLYIKPAFVFQDDDGSIKLQFEADANSALGYLYSALCQMIGIPWNYDAPYNELGLYTNCAMHAAGDRAKYGCGPENGNSGGFCPQMTLAYRVKFQSQDHAAEYISRCNTYVDYWRNMYPSGIAVGTSKFCQDGGCLALFLNRYDVFYVFKPELGGSWVEFMSGTFAPTISPAPTYDGGCDNPHNSHLDSCYRRKHARRASYAIVAWDSLGLIGQLSVVLVAFMTLTLSISIFLARAHQRRRDGESYLGFLIRDLQGRKPGKRKKLRKRVGRGALDEELLSDDDSGVEFRVVPPRPGRSQQHSTASSRARSISRARSKSRPRRVAEKGDDDEPDAKSTAKSMKSGRSSRSRSRSKRAVSELSKAKDSRRQLV</sequence>
<keyword evidence="2" id="KW-0472">Membrane</keyword>
<evidence type="ECO:0000313" key="3">
    <source>
        <dbReference type="EMBL" id="KAL3766300.1"/>
    </source>
</evidence>
<protein>
    <submittedName>
        <fullName evidence="3">Uncharacterized protein</fullName>
    </submittedName>
</protein>
<keyword evidence="2" id="KW-0812">Transmembrane</keyword>